<proteinExistence type="inferred from homology"/>
<feature type="transmembrane region" description="Helical" evidence="10">
    <location>
        <begin position="20"/>
        <end position="38"/>
    </location>
</feature>
<accession>A0A1I7SAQ5</accession>
<evidence type="ECO:0000313" key="11">
    <source>
        <dbReference type="EMBL" id="CAD5233211.1"/>
    </source>
</evidence>
<comment type="similarity">
    <text evidence="2 10">Belongs to the glycosyltransferase 31 family.</text>
</comment>
<dbReference type="GO" id="GO:0000139">
    <property type="term" value="C:Golgi membrane"/>
    <property type="evidence" value="ECO:0007669"/>
    <property type="project" value="UniProtKB-SubCell"/>
</dbReference>
<evidence type="ECO:0000256" key="6">
    <source>
        <dbReference type="ARBA" id="ARBA00022968"/>
    </source>
</evidence>
<dbReference type="EMBL" id="CAJFCV020000005">
    <property type="protein sequence ID" value="CAG9126887.1"/>
    <property type="molecule type" value="Genomic_DNA"/>
</dbReference>
<dbReference type="GO" id="GO:0016758">
    <property type="term" value="F:hexosyltransferase activity"/>
    <property type="evidence" value="ECO:0007669"/>
    <property type="project" value="InterPro"/>
</dbReference>
<dbReference type="Proteomes" id="UP000095284">
    <property type="component" value="Unplaced"/>
</dbReference>
<evidence type="ECO:0000256" key="1">
    <source>
        <dbReference type="ARBA" id="ARBA00004323"/>
    </source>
</evidence>
<keyword evidence="6 10" id="KW-0735">Signal-anchor</keyword>
<dbReference type="OrthoDB" id="6355886at2759"/>
<evidence type="ECO:0000256" key="10">
    <source>
        <dbReference type="RuleBase" id="RU363063"/>
    </source>
</evidence>
<dbReference type="SMR" id="A0A1I7SAQ5"/>
<dbReference type="Proteomes" id="UP000659654">
    <property type="component" value="Unassembled WGS sequence"/>
</dbReference>
<dbReference type="EC" id="2.4.1.-" evidence="10"/>
<dbReference type="Pfam" id="PF01762">
    <property type="entry name" value="Galactosyl_T"/>
    <property type="match status" value="1"/>
</dbReference>
<evidence type="ECO:0000256" key="3">
    <source>
        <dbReference type="ARBA" id="ARBA00022676"/>
    </source>
</evidence>
<dbReference type="PANTHER" id="PTHR11214">
    <property type="entry name" value="BETA-1,3-N-ACETYLGLUCOSAMINYLTRANSFERASE"/>
    <property type="match status" value="1"/>
</dbReference>
<dbReference type="Proteomes" id="UP000582659">
    <property type="component" value="Unassembled WGS sequence"/>
</dbReference>
<evidence type="ECO:0000256" key="8">
    <source>
        <dbReference type="ARBA" id="ARBA00023034"/>
    </source>
</evidence>
<evidence type="ECO:0000256" key="2">
    <source>
        <dbReference type="ARBA" id="ARBA00008661"/>
    </source>
</evidence>
<dbReference type="eggNOG" id="KOG2287">
    <property type="taxonomic scope" value="Eukaryota"/>
</dbReference>
<dbReference type="AlphaFoldDB" id="A0A1I7SAQ5"/>
<dbReference type="WBParaSite" id="BXY_1010200.1">
    <property type="protein sequence ID" value="BXY_1010200.1"/>
    <property type="gene ID" value="BXY_1010200"/>
</dbReference>
<reference evidence="14" key="1">
    <citation type="submission" date="2016-11" db="UniProtKB">
        <authorList>
            <consortium name="WormBaseParasite"/>
        </authorList>
    </citation>
    <scope>IDENTIFICATION</scope>
</reference>
<keyword evidence="13" id="KW-1185">Reference proteome</keyword>
<evidence type="ECO:0000256" key="5">
    <source>
        <dbReference type="ARBA" id="ARBA00022692"/>
    </source>
</evidence>
<evidence type="ECO:0000256" key="7">
    <source>
        <dbReference type="ARBA" id="ARBA00022989"/>
    </source>
</evidence>
<evidence type="ECO:0000313" key="12">
    <source>
        <dbReference type="Proteomes" id="UP000095284"/>
    </source>
</evidence>
<sequence>MPLLKTRPLFNPAYFVSRYIHCSLLEVFSVGIILWFIYHSMTSINEAMKRKTEVHVTFKNTEVVFNMDAPEDPAFCNKTNVFIVIFTRTDGFERREIIRNTWMHDKSVPKDVTIRFIIGTTENEEVNKKLRKEMKKHRDIIRYDYVDRCDVISFKMHTAFFYKQKYCPNAKYFIKTDDDTVLDLNRTAHYLRTLYDPKIKKTPEMLMCHIKPYDHRKDIVQENKFYVPEHGYYNKRIEFCQGCTFMATSAAVNTILNTTRQFNLFHIDDVLYGGLVITKTNITMIDNENFGHEFAKTEYKCDDHNVPLPLAQYGLKTEAMENAYAMLKNIQCSNKPKMVVPATPSPPSPSLLTSLSKFLRLKN</sequence>
<name>A0A1I7SAQ5_BURXY</name>
<keyword evidence="5 10" id="KW-0812">Transmembrane</keyword>
<dbReference type="EMBL" id="CAJFDI010000005">
    <property type="protein sequence ID" value="CAD5233211.1"/>
    <property type="molecule type" value="Genomic_DNA"/>
</dbReference>
<comment type="subcellular location">
    <subcellularLocation>
        <location evidence="1 10">Golgi apparatus membrane</location>
        <topology evidence="1 10">Single-pass type II membrane protein</topology>
    </subcellularLocation>
</comment>
<organism evidence="12 14">
    <name type="scientific">Bursaphelenchus xylophilus</name>
    <name type="common">Pinewood nematode worm</name>
    <name type="synonym">Aphelenchoides xylophilus</name>
    <dbReference type="NCBI Taxonomy" id="6326"/>
    <lineage>
        <taxon>Eukaryota</taxon>
        <taxon>Metazoa</taxon>
        <taxon>Ecdysozoa</taxon>
        <taxon>Nematoda</taxon>
        <taxon>Chromadorea</taxon>
        <taxon>Rhabditida</taxon>
        <taxon>Tylenchina</taxon>
        <taxon>Tylenchomorpha</taxon>
        <taxon>Aphelenchoidea</taxon>
        <taxon>Aphelenchoididae</taxon>
        <taxon>Bursaphelenchus</taxon>
    </lineage>
</organism>
<gene>
    <name evidence="11" type="ORF">BXYJ_LOCUS13302</name>
</gene>
<keyword evidence="9 10" id="KW-0472">Membrane</keyword>
<dbReference type="InterPro" id="IPR002659">
    <property type="entry name" value="Glyco_trans_31"/>
</dbReference>
<evidence type="ECO:0000313" key="13">
    <source>
        <dbReference type="Proteomes" id="UP000659654"/>
    </source>
</evidence>
<dbReference type="GO" id="GO:0006493">
    <property type="term" value="P:protein O-linked glycosylation"/>
    <property type="evidence" value="ECO:0007669"/>
    <property type="project" value="TreeGrafter"/>
</dbReference>
<protein>
    <recommendedName>
        <fullName evidence="10">Hexosyltransferase</fullName>
        <ecNumber evidence="10">2.4.1.-</ecNumber>
    </recommendedName>
</protein>
<evidence type="ECO:0000256" key="4">
    <source>
        <dbReference type="ARBA" id="ARBA00022679"/>
    </source>
</evidence>
<dbReference type="Gene3D" id="3.90.550.50">
    <property type="match status" value="1"/>
</dbReference>
<evidence type="ECO:0000256" key="9">
    <source>
        <dbReference type="ARBA" id="ARBA00023136"/>
    </source>
</evidence>
<keyword evidence="3 10" id="KW-0328">Glycosyltransferase</keyword>
<reference evidence="11" key="2">
    <citation type="submission" date="2020-09" db="EMBL/GenBank/DDBJ databases">
        <authorList>
            <person name="Kikuchi T."/>
        </authorList>
    </citation>
    <scope>NUCLEOTIDE SEQUENCE</scope>
    <source>
        <strain evidence="11">Ka4C1</strain>
    </source>
</reference>
<keyword evidence="8 10" id="KW-0333">Golgi apparatus</keyword>
<evidence type="ECO:0000313" key="14">
    <source>
        <dbReference type="WBParaSite" id="BXY_1010200.1"/>
    </source>
</evidence>
<keyword evidence="7 10" id="KW-1133">Transmembrane helix</keyword>
<keyword evidence="4" id="KW-0808">Transferase</keyword>
<dbReference type="PANTHER" id="PTHR11214:SF3">
    <property type="entry name" value="BETA-1,3-GALACTOSYLTRANSFERASE 6"/>
    <property type="match status" value="1"/>
</dbReference>